<name>A0AAN4YXD8_9BILA</name>
<evidence type="ECO:0000313" key="3">
    <source>
        <dbReference type="EMBL" id="GMR30233.1"/>
    </source>
</evidence>
<protein>
    <recommendedName>
        <fullName evidence="5">G protein-coupled receptor</fullName>
    </recommendedName>
</protein>
<feature type="transmembrane region" description="Helical" evidence="1">
    <location>
        <begin position="49"/>
        <end position="66"/>
    </location>
</feature>
<feature type="non-terminal residue" evidence="3">
    <location>
        <position position="88"/>
    </location>
</feature>
<organism evidence="3 4">
    <name type="scientific">Pristionchus mayeri</name>
    <dbReference type="NCBI Taxonomy" id="1317129"/>
    <lineage>
        <taxon>Eukaryota</taxon>
        <taxon>Metazoa</taxon>
        <taxon>Ecdysozoa</taxon>
        <taxon>Nematoda</taxon>
        <taxon>Chromadorea</taxon>
        <taxon>Rhabditida</taxon>
        <taxon>Rhabditina</taxon>
        <taxon>Diplogasteromorpha</taxon>
        <taxon>Diplogasteroidea</taxon>
        <taxon>Neodiplogasteridae</taxon>
        <taxon>Pristionchus</taxon>
    </lineage>
</organism>
<dbReference type="PANTHER" id="PTHR47521:SF7">
    <property type="entry name" value="SERPENTINE RECEPTOR CLASS EPSILON-6"/>
    <property type="match status" value="1"/>
</dbReference>
<dbReference type="EMBL" id="BTRK01000001">
    <property type="protein sequence ID" value="GMR30232.1"/>
    <property type="molecule type" value="Genomic_DNA"/>
</dbReference>
<evidence type="ECO:0000256" key="1">
    <source>
        <dbReference type="SAM" id="Phobius"/>
    </source>
</evidence>
<keyword evidence="4" id="KW-1185">Reference proteome</keyword>
<dbReference type="PANTHER" id="PTHR47521">
    <property type="entry name" value="SERPENTINE RECEPTOR, CLASS E (EPSILON)-RELATED"/>
    <property type="match status" value="1"/>
</dbReference>
<reference evidence="4" key="1">
    <citation type="submission" date="2022-10" db="EMBL/GenBank/DDBJ databases">
        <title>Genome assembly of Pristionchus species.</title>
        <authorList>
            <person name="Yoshida K."/>
            <person name="Sommer R.J."/>
        </authorList>
    </citation>
    <scope>NUCLEOTIDE SEQUENCE [LARGE SCALE GENOMIC DNA]</scope>
    <source>
        <strain evidence="4">RS5460</strain>
    </source>
</reference>
<evidence type="ECO:0000313" key="2">
    <source>
        <dbReference type="EMBL" id="GMR30232.1"/>
    </source>
</evidence>
<reference evidence="3" key="2">
    <citation type="submission" date="2023-06" db="EMBL/GenBank/DDBJ databases">
        <title>Genome assembly of Pristionchus species.</title>
        <authorList>
            <person name="Yoshida K."/>
            <person name="Sommer R.J."/>
        </authorList>
    </citation>
    <scope>NUCLEOTIDE SEQUENCE</scope>
    <source>
        <strain evidence="3 4">RS5460</strain>
    </source>
</reference>
<evidence type="ECO:0008006" key="5">
    <source>
        <dbReference type="Google" id="ProtNLM"/>
    </source>
</evidence>
<keyword evidence="1" id="KW-1133">Transmembrane helix</keyword>
<dbReference type="AlphaFoldDB" id="A0AAN4YXD8"/>
<dbReference type="InterPro" id="IPR052860">
    <property type="entry name" value="NRL-GPCR1"/>
</dbReference>
<keyword evidence="1" id="KW-0472">Membrane</keyword>
<dbReference type="EMBL" id="BTRK01000001">
    <property type="protein sequence ID" value="GMR30233.1"/>
    <property type="molecule type" value="Genomic_DNA"/>
</dbReference>
<sequence>LHRNFRIQLSCAFFYGIIQTCTRIILLHYELNDIPISRDDALLFWTEVVRNAILGYFCSISWSFAFERFIATHYWKWYEPAPPSTLLV</sequence>
<accession>A0AAN4YXD8</accession>
<evidence type="ECO:0000313" key="4">
    <source>
        <dbReference type="Proteomes" id="UP001328107"/>
    </source>
</evidence>
<feature type="non-terminal residue" evidence="3">
    <location>
        <position position="1"/>
    </location>
</feature>
<dbReference type="Proteomes" id="UP001328107">
    <property type="component" value="Unassembled WGS sequence"/>
</dbReference>
<feature type="transmembrane region" description="Helical" evidence="1">
    <location>
        <begin position="12"/>
        <end position="29"/>
    </location>
</feature>
<keyword evidence="1" id="KW-0812">Transmembrane</keyword>
<gene>
    <name evidence="2" type="ORF">PMAYCL1PPCAC_00427</name>
    <name evidence="3" type="ORF">PMAYCL1PPCAC_00428</name>
</gene>
<comment type="caution">
    <text evidence="3">The sequence shown here is derived from an EMBL/GenBank/DDBJ whole genome shotgun (WGS) entry which is preliminary data.</text>
</comment>
<proteinExistence type="predicted"/>